<dbReference type="EMBL" id="FWWU01000009">
    <property type="protein sequence ID" value="SMB88819.1"/>
    <property type="molecule type" value="Genomic_DNA"/>
</dbReference>
<name>A0A1W1V5Y2_9DEIO</name>
<sequence length="501" mass="55763">MPDLTDELRSLFALSWGCEDDEALPMWSDTEAVGGINPPLQQKLIRLLADRAQDLLPLLREDQEHLWTFTQARLLVRVLAHLEEGTRALQRLAAGEGGPYTVSMEEDAAQILAARKDAGLIPFFRQLVLSSKVRSQVWTIALHVLVDAKDGASVKALQAVYGGPNSRAVANARVRLGDITALRPLLQTSARFYVEEASQAISLLEQRLKGLAPLLEELVSANPELLLEPSCDPLEQLEHLALHDPMLAVQEWATRQLVSLARERFASLVPKLLGQPDWMVVKSTSDALARIQPPLADELNALVSESGCPHSIRLWAIRTLLLAGIQPELSGLPEVRVTLPPAVPEEARDTVVRYWVRTLDQAEAGTDVRWLIEGLTREWGQPDVTDEHEAVVAALRSDGLTTAEPVDVGTWNEQGWGTYVVLKTEGGQLWLSELARFAWPADPQDEAMQALRPRLERALSSVGWRMLPEEAAPVVFPDLNIYYFAHRKSLPLQKLLFYYQD</sequence>
<keyword evidence="2" id="KW-1185">Reference proteome</keyword>
<dbReference type="Proteomes" id="UP000192582">
    <property type="component" value="Unassembled WGS sequence"/>
</dbReference>
<dbReference type="OrthoDB" id="67674at2"/>
<reference evidence="1 2" key="1">
    <citation type="submission" date="2017-04" db="EMBL/GenBank/DDBJ databases">
        <authorList>
            <person name="Afonso C.L."/>
            <person name="Miller P.J."/>
            <person name="Scott M.A."/>
            <person name="Spackman E."/>
            <person name="Goraichik I."/>
            <person name="Dimitrov K.M."/>
            <person name="Suarez D.L."/>
            <person name="Swayne D.E."/>
        </authorList>
    </citation>
    <scope>NUCLEOTIDE SEQUENCE [LARGE SCALE GENOMIC DNA]</scope>
    <source>
        <strain evidence="1 2">KR-140</strain>
    </source>
</reference>
<dbReference type="RefSeq" id="WP_139806792.1">
    <property type="nucleotide sequence ID" value="NZ_FWWU01000009.1"/>
</dbReference>
<evidence type="ECO:0000313" key="2">
    <source>
        <dbReference type="Proteomes" id="UP000192582"/>
    </source>
</evidence>
<proteinExistence type="predicted"/>
<accession>A0A1W1V5Y2</accession>
<dbReference type="AlphaFoldDB" id="A0A1W1V5Y2"/>
<gene>
    <name evidence="1" type="ORF">SAMN00790413_00188</name>
</gene>
<evidence type="ECO:0000313" key="1">
    <source>
        <dbReference type="EMBL" id="SMB88819.1"/>
    </source>
</evidence>
<protein>
    <submittedName>
        <fullName evidence="1">Uncharacterized protein</fullName>
    </submittedName>
</protein>
<organism evidence="1 2">
    <name type="scientific">Deinococcus hopiensis KR-140</name>
    <dbReference type="NCBI Taxonomy" id="695939"/>
    <lineage>
        <taxon>Bacteria</taxon>
        <taxon>Thermotogati</taxon>
        <taxon>Deinococcota</taxon>
        <taxon>Deinococci</taxon>
        <taxon>Deinococcales</taxon>
        <taxon>Deinococcaceae</taxon>
        <taxon>Deinococcus</taxon>
    </lineage>
</organism>